<feature type="region of interest" description="Disordered" evidence="1">
    <location>
        <begin position="741"/>
        <end position="777"/>
    </location>
</feature>
<dbReference type="EMBL" id="JAUUTY010000007">
    <property type="protein sequence ID" value="KAK1611216.1"/>
    <property type="molecule type" value="Genomic_DNA"/>
</dbReference>
<proteinExistence type="predicted"/>
<evidence type="ECO:0000259" key="2">
    <source>
        <dbReference type="Pfam" id="PF03732"/>
    </source>
</evidence>
<protein>
    <recommendedName>
        <fullName evidence="2">Retrotransposon gag domain-containing protein</fullName>
    </recommendedName>
</protein>
<dbReference type="Gene3D" id="2.40.70.10">
    <property type="entry name" value="Acid Proteases"/>
    <property type="match status" value="1"/>
</dbReference>
<sequence length="777" mass="87521">MDACAYLEEPIIMTFGEFRFGVNKEGSYRLEVPISSEFSAVDSNFSSSDEEFSSPRFVDKASGKLAKIFSNTSFESSADSFISSDSESVDSFNFIDKSVAIGKVFTTLYDGVTNLDKNQYTKYHQICAIEEAGTSEPQTSEAFDDLGNPYVDPADLRTGLGTKYAGSSTRAKVQLPQAAWDRAARAMDGSEPMNTTATVQELQAYQYRLAREEPEQQLCKVAARSWIKKLPLNSIDSWDNFEDIFVKNFRSTCKKPASLEELRACRQKHDESMRKYIQRWNIIKNSAEDISDERAIDAFVAGIRRGDFVEDLGRTNPKTISALMEIANKWADGEDAIYNKRHRSPEEDRGRNYQNRRRFSRQFYNNDAPGHISAGFRGNPGGNSRDDYQRSNEQQGDNRGDFRGNRQNSGPRIQRPYVSPEEMMNGPCQMHFYLDNNGKRQSGHLQKDCRNFQAMLRAAGIANAQANNRNPREPRSEIHLPPPPAITDENRHQLRIAAAPHPPPYVDPNSNGAVSMIQKARPSNRAQKVISRQVFMAEKMPPPTVEYLNWSGQDIGFTIADHPQQVPRPGQSALILPAVIAGFDVSRVFIDGGSSLNLMYADTLRKMNISLANLKPTDTRFHGITPEKPSYPLGKINLDVQFGTRENYRIENLEFEVVDFPSQYHALLGRPAYARFMAVPHYTYLLWRLPGPKGPITIKGSFALSDKCDKDFHRLSETFGMQAEYAAPRFTDYDVLPEVGRSSKEPTFNTTKDSKEVQIHPTDPKKTTSIAANMDVA</sequence>
<reference evidence="3" key="1">
    <citation type="submission" date="2023-07" db="EMBL/GenBank/DDBJ databases">
        <title>A chromosome-level genome assembly of Lolium multiflorum.</title>
        <authorList>
            <person name="Chen Y."/>
            <person name="Copetti D."/>
            <person name="Kolliker R."/>
            <person name="Studer B."/>
        </authorList>
    </citation>
    <scope>NUCLEOTIDE SEQUENCE</scope>
    <source>
        <strain evidence="3">02402/16</strain>
        <tissue evidence="3">Leaf</tissue>
    </source>
</reference>
<name>A0AAD8QZU4_LOLMU</name>
<feature type="compositionally biased region" description="Basic and acidic residues" evidence="1">
    <location>
        <begin position="384"/>
        <end position="404"/>
    </location>
</feature>
<evidence type="ECO:0000313" key="4">
    <source>
        <dbReference type="Proteomes" id="UP001231189"/>
    </source>
</evidence>
<dbReference type="AlphaFoldDB" id="A0AAD8QZU4"/>
<accession>A0AAD8QZU4</accession>
<keyword evidence="4" id="KW-1185">Reference proteome</keyword>
<gene>
    <name evidence="3" type="ORF">QYE76_034889</name>
</gene>
<feature type="compositionally biased region" description="Basic and acidic residues" evidence="1">
    <location>
        <begin position="752"/>
        <end position="766"/>
    </location>
</feature>
<comment type="caution">
    <text evidence="3">The sequence shown here is derived from an EMBL/GenBank/DDBJ whole genome shotgun (WGS) entry which is preliminary data.</text>
</comment>
<feature type="domain" description="Retrotransposon gag" evidence="2">
    <location>
        <begin position="222"/>
        <end position="304"/>
    </location>
</feature>
<dbReference type="InterPro" id="IPR005162">
    <property type="entry name" value="Retrotrans_gag_dom"/>
</dbReference>
<evidence type="ECO:0000313" key="3">
    <source>
        <dbReference type="EMBL" id="KAK1611216.1"/>
    </source>
</evidence>
<dbReference type="Proteomes" id="UP001231189">
    <property type="component" value="Unassembled WGS sequence"/>
</dbReference>
<dbReference type="CDD" id="cd00303">
    <property type="entry name" value="retropepsin_like"/>
    <property type="match status" value="1"/>
</dbReference>
<dbReference type="PANTHER" id="PTHR33223:SF10">
    <property type="entry name" value="AMINOTRANSFERASE-LIKE PLANT MOBILE DOMAIN-CONTAINING PROTEIN"/>
    <property type="match status" value="1"/>
</dbReference>
<dbReference type="Pfam" id="PF03732">
    <property type="entry name" value="Retrotrans_gag"/>
    <property type="match status" value="1"/>
</dbReference>
<feature type="region of interest" description="Disordered" evidence="1">
    <location>
        <begin position="363"/>
        <end position="423"/>
    </location>
</feature>
<organism evidence="3 4">
    <name type="scientific">Lolium multiflorum</name>
    <name type="common">Italian ryegrass</name>
    <name type="synonym">Lolium perenne subsp. multiflorum</name>
    <dbReference type="NCBI Taxonomy" id="4521"/>
    <lineage>
        <taxon>Eukaryota</taxon>
        <taxon>Viridiplantae</taxon>
        <taxon>Streptophyta</taxon>
        <taxon>Embryophyta</taxon>
        <taxon>Tracheophyta</taxon>
        <taxon>Spermatophyta</taxon>
        <taxon>Magnoliopsida</taxon>
        <taxon>Liliopsida</taxon>
        <taxon>Poales</taxon>
        <taxon>Poaceae</taxon>
        <taxon>BOP clade</taxon>
        <taxon>Pooideae</taxon>
        <taxon>Poodae</taxon>
        <taxon>Poeae</taxon>
        <taxon>Poeae Chloroplast Group 2 (Poeae type)</taxon>
        <taxon>Loliodinae</taxon>
        <taxon>Loliinae</taxon>
        <taxon>Lolium</taxon>
    </lineage>
</organism>
<dbReference type="InterPro" id="IPR021109">
    <property type="entry name" value="Peptidase_aspartic_dom_sf"/>
</dbReference>
<evidence type="ECO:0000256" key="1">
    <source>
        <dbReference type="SAM" id="MobiDB-lite"/>
    </source>
</evidence>
<dbReference type="PANTHER" id="PTHR33223">
    <property type="entry name" value="CCHC-TYPE DOMAIN-CONTAINING PROTEIN"/>
    <property type="match status" value="1"/>
</dbReference>